<evidence type="ECO:0000256" key="13">
    <source>
        <dbReference type="ARBA" id="ARBA00023230"/>
    </source>
</evidence>
<dbReference type="Gene3D" id="2.130.10.10">
    <property type="entry name" value="YVTN repeat-like/Quinoprotein amine dehydrogenase"/>
    <property type="match status" value="1"/>
</dbReference>
<feature type="region of interest" description="Disordered" evidence="18">
    <location>
        <begin position="884"/>
        <end position="912"/>
    </location>
</feature>
<accession>A0AAD2G7M5</accession>
<evidence type="ECO:0000256" key="11">
    <source>
        <dbReference type="ARBA" id="ARBA00023180"/>
    </source>
</evidence>
<dbReference type="InterPro" id="IPR000719">
    <property type="entry name" value="Prot_kinase_dom"/>
</dbReference>
<evidence type="ECO:0000256" key="17">
    <source>
        <dbReference type="ARBA" id="ARBA00048977"/>
    </source>
</evidence>
<dbReference type="PANTHER" id="PTHR11042">
    <property type="entry name" value="EUKARYOTIC TRANSLATION INITIATION FACTOR 2-ALPHA KINASE EIF2-ALPHA KINASE -RELATED"/>
    <property type="match status" value="1"/>
</dbReference>
<evidence type="ECO:0000256" key="3">
    <source>
        <dbReference type="ARBA" id="ARBA00022527"/>
    </source>
</evidence>
<dbReference type="InterPro" id="IPR011047">
    <property type="entry name" value="Quinoprotein_ADH-like_sf"/>
</dbReference>
<feature type="compositionally biased region" description="Low complexity" evidence="18">
    <location>
        <begin position="395"/>
        <end position="411"/>
    </location>
</feature>
<dbReference type="Proteomes" id="UP001295423">
    <property type="component" value="Unassembled WGS sequence"/>
</dbReference>
<comment type="catalytic activity">
    <reaction evidence="17">
        <text>L-seryl-[protein] + ATP = O-phospho-L-seryl-[protein] + ADP + H(+)</text>
        <dbReference type="Rhea" id="RHEA:17989"/>
        <dbReference type="Rhea" id="RHEA-COMP:9863"/>
        <dbReference type="Rhea" id="RHEA-COMP:11604"/>
        <dbReference type="ChEBI" id="CHEBI:15378"/>
        <dbReference type="ChEBI" id="CHEBI:29999"/>
        <dbReference type="ChEBI" id="CHEBI:30616"/>
        <dbReference type="ChEBI" id="CHEBI:83421"/>
        <dbReference type="ChEBI" id="CHEBI:456216"/>
        <dbReference type="EC" id="2.7.11.1"/>
    </reaction>
    <physiologicalReaction direction="left-to-right" evidence="17">
        <dbReference type="Rhea" id="RHEA:17990"/>
    </physiologicalReaction>
</comment>
<feature type="compositionally biased region" description="Low complexity" evidence="18">
    <location>
        <begin position="316"/>
        <end position="330"/>
    </location>
</feature>
<comment type="catalytic activity">
    <reaction evidence="16">
        <text>L-threonyl-[protein] + ATP = O-phospho-L-threonyl-[protein] + ADP + H(+)</text>
        <dbReference type="Rhea" id="RHEA:46608"/>
        <dbReference type="Rhea" id="RHEA-COMP:11060"/>
        <dbReference type="Rhea" id="RHEA-COMP:11605"/>
        <dbReference type="ChEBI" id="CHEBI:15378"/>
        <dbReference type="ChEBI" id="CHEBI:30013"/>
        <dbReference type="ChEBI" id="CHEBI:30616"/>
        <dbReference type="ChEBI" id="CHEBI:61977"/>
        <dbReference type="ChEBI" id="CHEBI:456216"/>
        <dbReference type="EC" id="2.7.11.1"/>
    </reaction>
    <physiologicalReaction direction="left-to-right" evidence="16">
        <dbReference type="Rhea" id="RHEA:46609"/>
    </physiologicalReaction>
</comment>
<comment type="caution">
    <text evidence="20">The sequence shown here is derived from an EMBL/GenBank/DDBJ whole genome shotgun (WGS) entry which is preliminary data.</text>
</comment>
<evidence type="ECO:0000256" key="5">
    <source>
        <dbReference type="ARBA" id="ARBA00022741"/>
    </source>
</evidence>
<dbReference type="InterPro" id="IPR011009">
    <property type="entry name" value="Kinase-like_dom_sf"/>
</dbReference>
<dbReference type="GO" id="GO:0017148">
    <property type="term" value="P:negative regulation of translation"/>
    <property type="evidence" value="ECO:0007669"/>
    <property type="project" value="UniProtKB-KW"/>
</dbReference>
<evidence type="ECO:0000256" key="12">
    <source>
        <dbReference type="ARBA" id="ARBA00023193"/>
    </source>
</evidence>
<evidence type="ECO:0000256" key="14">
    <source>
        <dbReference type="ARBA" id="ARBA00037982"/>
    </source>
</evidence>
<evidence type="ECO:0000313" key="21">
    <source>
        <dbReference type="Proteomes" id="UP001295423"/>
    </source>
</evidence>
<feature type="compositionally biased region" description="Polar residues" evidence="18">
    <location>
        <begin position="888"/>
        <end position="912"/>
    </location>
</feature>
<dbReference type="GO" id="GO:0005789">
    <property type="term" value="C:endoplasmic reticulum membrane"/>
    <property type="evidence" value="ECO:0007669"/>
    <property type="project" value="UniProtKB-SubCell"/>
</dbReference>
<dbReference type="Gene3D" id="3.30.200.20">
    <property type="entry name" value="Phosphorylase Kinase, domain 1"/>
    <property type="match status" value="1"/>
</dbReference>
<name>A0AAD2G7M5_9STRA</name>
<comment type="similarity">
    <text evidence="14">Belongs to the protein kinase superfamily. Ser/Thr protein kinase family. GCN2 subfamily.</text>
</comment>
<keyword evidence="11" id="KW-0325">Glycoprotein</keyword>
<keyword evidence="9" id="KW-0810">Translation regulation</keyword>
<comment type="subcellular location">
    <subcellularLocation>
        <location evidence="1">Endoplasmic reticulum membrane</location>
        <topology evidence="1">Single-pass type I membrane protein</topology>
    </subcellularLocation>
</comment>
<keyword evidence="6" id="KW-0418">Kinase</keyword>
<reference evidence="20" key="1">
    <citation type="submission" date="2023-08" db="EMBL/GenBank/DDBJ databases">
        <authorList>
            <person name="Audoor S."/>
            <person name="Bilcke G."/>
        </authorList>
    </citation>
    <scope>NUCLEOTIDE SEQUENCE</scope>
</reference>
<evidence type="ECO:0000259" key="19">
    <source>
        <dbReference type="PROSITE" id="PS50011"/>
    </source>
</evidence>
<evidence type="ECO:0000256" key="10">
    <source>
        <dbReference type="ARBA" id="ARBA00023016"/>
    </source>
</evidence>
<keyword evidence="21" id="KW-1185">Reference proteome</keyword>
<evidence type="ECO:0000256" key="6">
    <source>
        <dbReference type="ARBA" id="ARBA00022777"/>
    </source>
</evidence>
<evidence type="ECO:0000256" key="1">
    <source>
        <dbReference type="ARBA" id="ARBA00004115"/>
    </source>
</evidence>
<dbReference type="GO" id="GO:0005524">
    <property type="term" value="F:ATP binding"/>
    <property type="evidence" value="ECO:0007669"/>
    <property type="project" value="UniProtKB-KW"/>
</dbReference>
<gene>
    <name evidence="20" type="ORF">CYCCA115_LOCUS21224</name>
</gene>
<feature type="compositionally biased region" description="Basic and acidic residues" evidence="18">
    <location>
        <begin position="232"/>
        <end position="248"/>
    </location>
</feature>
<evidence type="ECO:0000256" key="15">
    <source>
        <dbReference type="ARBA" id="ARBA00041500"/>
    </source>
</evidence>
<dbReference type="PROSITE" id="PS50011">
    <property type="entry name" value="PROTEIN_KINASE_DOM"/>
    <property type="match status" value="1"/>
</dbReference>
<dbReference type="EC" id="2.7.11.1" evidence="2"/>
<evidence type="ECO:0000256" key="18">
    <source>
        <dbReference type="SAM" id="MobiDB-lite"/>
    </source>
</evidence>
<keyword evidence="4" id="KW-0808">Transferase</keyword>
<sequence>MTFTALQRRRTRGTVLLTALWTMLSIVILTTHAKKGRCLSVAEAKSIDIAADGSIATTSSMPWQRGGAQAQPQPYMVVATVDGSVMVLDAQTGTSVQIFGSGMPLVSPSSHLPSGRRIVPGLDGRLYVTALPQQQQQQQASSNNHNNDGMPGDNGGPPSEDSGGGTTAGNVLQPLGITVMDVLHNPVKTCNANNPQQEECGIVTATKSTSLFAIDSASGNLVWHQSPNGETIQHDPPSDQDRHNREEHPQQAKFTVLLQREDIMVQQISTDSGLSVWNVTLGSFQGLEFGCNSRKERRGGGHGDDMFLPGGRKPLDTNSNFLLDSSLSSTPNRHPDDDEENNDHLPSVVFGSDGMTLTAVDPVHGTSLWNREFTTVVASVFGLNGKSWRPLTVLEGTSEDPSSTSSPGSQSAALPEGATGMTLYRPPSMEEIFVQNEGYLEHLDFLYKLAEEQPYNLKQQQEQNRLLSPFPAIPDDLQSRRHAMNKLLGWEVDDETISATTPRPDQLALPSPDDYTLPQYDIRSEGVFLQWPVILALLCSAAVVFQKWYEHQKKQWYQDFEANAELTVTATSTDVTHGILEPEKPGGNPMRFLMHKERTINLRQQLSMPGEDQPPPGPPQVHNVSMTWVQPLSPNGVGPNGQPAVPEAAAPIVPAAGVELQPVAPAQSQQVQERWEKEALGLSFNAKTFWMAFQQRLQRTLREVKSLALLDHPNIVRYYTAWLELGNNSDDTGTDGGAGVSDYYLFSGSNAGATTEAKTLTNRVTSWRRPSMEQVRRMADYNPLGGWKMEDEEISFGHNIPGVPKSLEDYGFTFDRSDEEVHENNDAENSEWLDEDKDQTEGTNHNALVQYPMSFASQSSRQGMFSRHHSMVSIASSVEESESRSCSNGYSASAQKSSTNGKQGQTDGQDTPSLSTKHLLYIQMQFCSQKTLADFLTNKDARQGPSISDAVDIPYALNLFLQIAQGVEHVHTQGLIHRDLKPNNCFIDESGVVKVGDFGLSREAGETQEDDNTVDLGNDVSAIGDITAGVGTRSYASPEQMKGSDYDSSTDVYSLGIILFELCYPMYTGMERYIVMNQLRNQCFPDQWNNCMKPAFPGLHSLLVSMISINPRDRPTAHVVVERIQSILGGLTISSLDKKHQHEGAILLRIEAQPREDVLRHTIELLKESARPTDVDVLQYGLRGGTNEAVMEFAISLVGGTSQDTSSMVEILVNRMKEYPEILLIRQVSATKYN</sequence>
<dbReference type="InterPro" id="IPR015943">
    <property type="entry name" value="WD40/YVTN_repeat-like_dom_sf"/>
</dbReference>
<evidence type="ECO:0000256" key="7">
    <source>
        <dbReference type="ARBA" id="ARBA00022824"/>
    </source>
</evidence>
<organism evidence="20 21">
    <name type="scientific">Cylindrotheca closterium</name>
    <dbReference type="NCBI Taxonomy" id="2856"/>
    <lineage>
        <taxon>Eukaryota</taxon>
        <taxon>Sar</taxon>
        <taxon>Stramenopiles</taxon>
        <taxon>Ochrophyta</taxon>
        <taxon>Bacillariophyta</taxon>
        <taxon>Bacillariophyceae</taxon>
        <taxon>Bacillariophycidae</taxon>
        <taxon>Bacillariales</taxon>
        <taxon>Bacillariaceae</taxon>
        <taxon>Cylindrotheca</taxon>
    </lineage>
</organism>
<feature type="region of interest" description="Disordered" evidence="18">
    <location>
        <begin position="225"/>
        <end position="248"/>
    </location>
</feature>
<evidence type="ECO:0000256" key="2">
    <source>
        <dbReference type="ARBA" id="ARBA00012513"/>
    </source>
</evidence>
<evidence type="ECO:0000313" key="20">
    <source>
        <dbReference type="EMBL" id="CAJ1965632.1"/>
    </source>
</evidence>
<protein>
    <recommendedName>
        <fullName evidence="2">non-specific serine/threonine protein kinase</fullName>
        <ecNumber evidence="2">2.7.11.1</ecNumber>
    </recommendedName>
    <alternativeName>
        <fullName evidence="15">PRKR-like endoplasmic reticulum kinase</fullName>
    </alternativeName>
</protein>
<feature type="domain" description="Protein kinase" evidence="19">
    <location>
        <begin position="743"/>
        <end position="1128"/>
    </location>
</feature>
<keyword evidence="10" id="KW-0346">Stress response</keyword>
<dbReference type="EMBL" id="CAKOGP040002210">
    <property type="protein sequence ID" value="CAJ1965632.1"/>
    <property type="molecule type" value="Genomic_DNA"/>
</dbReference>
<feature type="region of interest" description="Disordered" evidence="18">
    <location>
        <begin position="820"/>
        <end position="840"/>
    </location>
</feature>
<keyword evidence="12" id="KW-0652">Protein synthesis inhibitor</keyword>
<dbReference type="InterPro" id="IPR008271">
    <property type="entry name" value="Ser/Thr_kinase_AS"/>
</dbReference>
<dbReference type="PANTHER" id="PTHR11042:SF160">
    <property type="entry name" value="EUKARYOTIC TRANSLATION INITIATION FACTOR 2-ALPHA KINASE 1"/>
    <property type="match status" value="1"/>
</dbReference>
<evidence type="ECO:0000256" key="9">
    <source>
        <dbReference type="ARBA" id="ARBA00022845"/>
    </source>
</evidence>
<dbReference type="GO" id="GO:0006986">
    <property type="term" value="P:response to unfolded protein"/>
    <property type="evidence" value="ECO:0007669"/>
    <property type="project" value="UniProtKB-KW"/>
</dbReference>
<keyword evidence="13" id="KW-0834">Unfolded protein response</keyword>
<dbReference type="SMART" id="SM00220">
    <property type="entry name" value="S_TKc"/>
    <property type="match status" value="1"/>
</dbReference>
<feature type="compositionally biased region" description="Acidic residues" evidence="18">
    <location>
        <begin position="820"/>
        <end position="838"/>
    </location>
</feature>
<dbReference type="PROSITE" id="PS00108">
    <property type="entry name" value="PROTEIN_KINASE_ST"/>
    <property type="match status" value="1"/>
</dbReference>
<keyword evidence="5" id="KW-0547">Nucleotide-binding</keyword>
<dbReference type="Gene3D" id="1.10.510.10">
    <property type="entry name" value="Transferase(Phosphotransferase) domain 1"/>
    <property type="match status" value="1"/>
</dbReference>
<evidence type="ECO:0000256" key="8">
    <source>
        <dbReference type="ARBA" id="ARBA00022840"/>
    </source>
</evidence>
<dbReference type="GO" id="GO:0004694">
    <property type="term" value="F:eukaryotic translation initiation factor 2alpha kinase activity"/>
    <property type="evidence" value="ECO:0007669"/>
    <property type="project" value="TreeGrafter"/>
</dbReference>
<keyword evidence="7" id="KW-0256">Endoplasmic reticulum</keyword>
<dbReference type="InterPro" id="IPR050339">
    <property type="entry name" value="CC_SR_Kinase"/>
</dbReference>
<feature type="region of interest" description="Disordered" evidence="18">
    <location>
        <begin position="292"/>
        <end position="347"/>
    </location>
</feature>
<evidence type="ECO:0000256" key="16">
    <source>
        <dbReference type="ARBA" id="ARBA00048659"/>
    </source>
</evidence>
<dbReference type="GO" id="GO:0005634">
    <property type="term" value="C:nucleus"/>
    <property type="evidence" value="ECO:0007669"/>
    <property type="project" value="TreeGrafter"/>
</dbReference>
<dbReference type="SUPFAM" id="SSF56112">
    <property type="entry name" value="Protein kinase-like (PK-like)"/>
    <property type="match status" value="1"/>
</dbReference>
<dbReference type="AlphaFoldDB" id="A0AAD2G7M5"/>
<keyword evidence="3" id="KW-0723">Serine/threonine-protein kinase</keyword>
<keyword evidence="8" id="KW-0067">ATP-binding</keyword>
<feature type="region of interest" description="Disordered" evidence="18">
    <location>
        <begin position="132"/>
        <end position="171"/>
    </location>
</feature>
<dbReference type="SUPFAM" id="SSF50998">
    <property type="entry name" value="Quinoprotein alcohol dehydrogenase-like"/>
    <property type="match status" value="1"/>
</dbReference>
<feature type="region of interest" description="Disordered" evidence="18">
    <location>
        <begin position="393"/>
        <end position="422"/>
    </location>
</feature>
<proteinExistence type="inferred from homology"/>
<dbReference type="Pfam" id="PF00069">
    <property type="entry name" value="Pkinase"/>
    <property type="match status" value="1"/>
</dbReference>
<feature type="compositionally biased region" description="Low complexity" evidence="18">
    <location>
        <begin position="133"/>
        <end position="151"/>
    </location>
</feature>
<evidence type="ECO:0000256" key="4">
    <source>
        <dbReference type="ARBA" id="ARBA00022679"/>
    </source>
</evidence>